<dbReference type="EMBL" id="CAXIEN010000134">
    <property type="protein sequence ID" value="CAL1280671.1"/>
    <property type="molecule type" value="Genomic_DNA"/>
</dbReference>
<dbReference type="GO" id="GO:0003735">
    <property type="term" value="F:structural constituent of ribosome"/>
    <property type="evidence" value="ECO:0007669"/>
    <property type="project" value="InterPro"/>
</dbReference>
<keyword evidence="3" id="KW-0689">Ribosomal protein</keyword>
<dbReference type="GO" id="GO:0006412">
    <property type="term" value="P:translation"/>
    <property type="evidence" value="ECO:0007669"/>
    <property type="project" value="InterPro"/>
</dbReference>
<evidence type="ECO:0000256" key="1">
    <source>
        <dbReference type="ARBA" id="ARBA00004173"/>
    </source>
</evidence>
<evidence type="ECO:0000313" key="9">
    <source>
        <dbReference type="EMBL" id="CAL1280671.1"/>
    </source>
</evidence>
<evidence type="ECO:0000256" key="3">
    <source>
        <dbReference type="ARBA" id="ARBA00022980"/>
    </source>
</evidence>
<organism evidence="9 10">
    <name type="scientific">Larinioides sclopetarius</name>
    <dbReference type="NCBI Taxonomy" id="280406"/>
    <lineage>
        <taxon>Eukaryota</taxon>
        <taxon>Metazoa</taxon>
        <taxon>Ecdysozoa</taxon>
        <taxon>Arthropoda</taxon>
        <taxon>Chelicerata</taxon>
        <taxon>Arachnida</taxon>
        <taxon>Araneae</taxon>
        <taxon>Araneomorphae</taxon>
        <taxon>Entelegynae</taxon>
        <taxon>Araneoidea</taxon>
        <taxon>Araneidae</taxon>
        <taxon>Larinioides</taxon>
    </lineage>
</organism>
<dbReference type="PANTHER" id="PTHR15889:SF2">
    <property type="entry name" value="LARGE RIBOSOMAL SUBUNIT PROTEIN ML37"/>
    <property type="match status" value="1"/>
</dbReference>
<comment type="caution">
    <text evidence="9">The sequence shown here is derived from an EMBL/GenBank/DDBJ whole genome shotgun (WGS) entry which is preliminary data.</text>
</comment>
<dbReference type="InterPro" id="IPR010793">
    <property type="entry name" value="Ribosomal_mL37/mL65"/>
</dbReference>
<dbReference type="GO" id="GO:0005739">
    <property type="term" value="C:mitochondrion"/>
    <property type="evidence" value="ECO:0007669"/>
    <property type="project" value="UniProtKB-SubCell"/>
</dbReference>
<evidence type="ECO:0000313" key="10">
    <source>
        <dbReference type="Proteomes" id="UP001497382"/>
    </source>
</evidence>
<protein>
    <recommendedName>
        <fullName evidence="7">Large ribosomal subunit protein mL37</fullName>
    </recommendedName>
    <alternativeName>
        <fullName evidence="8">39S ribosomal protein L37, mitochondrial</fullName>
    </alternativeName>
</protein>
<dbReference type="AlphaFoldDB" id="A0AAV2AAN0"/>
<evidence type="ECO:0000256" key="2">
    <source>
        <dbReference type="ARBA" id="ARBA00022946"/>
    </source>
</evidence>
<keyword evidence="4" id="KW-0496">Mitochondrion</keyword>
<dbReference type="Proteomes" id="UP001497382">
    <property type="component" value="Unassembled WGS sequence"/>
</dbReference>
<dbReference type="InterPro" id="IPR052482">
    <property type="entry name" value="mtLSU_mL37"/>
</dbReference>
<dbReference type="GO" id="GO:1990904">
    <property type="term" value="C:ribonucleoprotein complex"/>
    <property type="evidence" value="ECO:0007669"/>
    <property type="project" value="UniProtKB-KW"/>
</dbReference>
<evidence type="ECO:0000256" key="5">
    <source>
        <dbReference type="ARBA" id="ARBA00023274"/>
    </source>
</evidence>
<accession>A0AAV2AAN0</accession>
<proteinExistence type="inferred from homology"/>
<name>A0AAV2AAN0_9ARAC</name>
<comment type="similarity">
    <text evidence="6">Belongs to the mitochondrion-specific ribosomal protein mL37 family.</text>
</comment>
<dbReference type="GO" id="GO:0005840">
    <property type="term" value="C:ribosome"/>
    <property type="evidence" value="ECO:0007669"/>
    <property type="project" value="UniProtKB-KW"/>
</dbReference>
<keyword evidence="5" id="KW-0687">Ribonucleoprotein</keyword>
<comment type="subcellular location">
    <subcellularLocation>
        <location evidence="1">Mitochondrion</location>
    </subcellularLocation>
</comment>
<evidence type="ECO:0000256" key="7">
    <source>
        <dbReference type="ARBA" id="ARBA00039442"/>
    </source>
</evidence>
<sequence>MRFSHILNQINYHRHFGRIWKRQSRLQATELQVPEELKEIGVVIKDAKEILWENKKFPPVKVVRKPLPKPPSVFSQKKYFYVMHGGTQVSENENQTLALTKTLPYQGLPSQLTSLIGVDSIPNQDQLVQTSLLQAQIWDGDQYKLPKLVDPENLLYNFRRAYGTKNDKKVSGLLEKLIFLCDAAIGKYPTCLQRDKVIDAFCDLTIDRNGSSVTFQMPCEFLVTSSKPLKRFASASEVAETEGQEVPNIFPIKPTLDLDKLEEKPMSSSIPRFNNRHIHTLFVTQKSFDEWEPKQTLAQAIAACFSFSAKEAKMKYGVDVKVLPEPINIQCVYMDLKSFNFLTYQLNTLDLGHNDGIKNQVWIDEPASLYDEVSELNLITNYNPQVFPKMLALYLNGLHSPSAQN</sequence>
<evidence type="ECO:0000256" key="4">
    <source>
        <dbReference type="ARBA" id="ARBA00023128"/>
    </source>
</evidence>
<gene>
    <name evidence="9" type="ORF">LARSCL_LOCUS11099</name>
</gene>
<dbReference type="PANTHER" id="PTHR15889">
    <property type="entry name" value="MITOCHONDRIAL RIBOSOMAL PROTEIN L37"/>
    <property type="match status" value="1"/>
</dbReference>
<dbReference type="Pfam" id="PF07147">
    <property type="entry name" value="PDCD9"/>
    <property type="match status" value="1"/>
</dbReference>
<evidence type="ECO:0000256" key="6">
    <source>
        <dbReference type="ARBA" id="ARBA00037985"/>
    </source>
</evidence>
<evidence type="ECO:0000256" key="8">
    <source>
        <dbReference type="ARBA" id="ARBA00041617"/>
    </source>
</evidence>
<keyword evidence="10" id="KW-1185">Reference proteome</keyword>
<reference evidence="9 10" key="1">
    <citation type="submission" date="2024-04" db="EMBL/GenBank/DDBJ databases">
        <authorList>
            <person name="Rising A."/>
            <person name="Reimegard J."/>
            <person name="Sonavane S."/>
            <person name="Akerstrom W."/>
            <person name="Nylinder S."/>
            <person name="Hedman E."/>
            <person name="Kallberg Y."/>
        </authorList>
    </citation>
    <scope>NUCLEOTIDE SEQUENCE [LARGE SCALE GENOMIC DNA]</scope>
</reference>
<keyword evidence="2" id="KW-0809">Transit peptide</keyword>